<evidence type="ECO:0000256" key="1">
    <source>
        <dbReference type="SAM" id="MobiDB-lite"/>
    </source>
</evidence>
<feature type="domain" description="PEGA" evidence="3">
    <location>
        <begin position="934"/>
        <end position="1001"/>
    </location>
</feature>
<feature type="domain" description="PEGA" evidence="3">
    <location>
        <begin position="2264"/>
        <end position="2331"/>
    </location>
</feature>
<dbReference type="Pfam" id="PF08308">
    <property type="entry name" value="PEGA"/>
    <property type="match status" value="35"/>
</dbReference>
<feature type="domain" description="PEGA" evidence="3">
    <location>
        <begin position="1844"/>
        <end position="1911"/>
    </location>
</feature>
<dbReference type="RefSeq" id="WP_162532130.1">
    <property type="nucleotide sequence ID" value="NZ_BAOS01000004.1"/>
</dbReference>
<reference evidence="5" key="1">
    <citation type="journal article" date="2017" name="Environ. Microbiol. Rep.">
        <title>Genetic Diversity of Marine Anaerobic Ammonium-Oxidizing Bacteria as Revealed by Genomic and Proteomic Analyses of 'Candidatus Scalindua japonica'.</title>
        <authorList>
            <person name="Oshiki M."/>
            <person name="Mizuto K."/>
            <person name="Kimura Z."/>
            <person name="Kindaichi T."/>
            <person name="Satoh H."/>
            <person name="Okabe S."/>
        </authorList>
    </citation>
    <scope>NUCLEOTIDE SEQUENCE [LARGE SCALE GENOMIC DNA]</scope>
    <source>
        <strain evidence="5">husup-a2</strain>
    </source>
</reference>
<dbReference type="PANTHER" id="PTHR36194">
    <property type="entry name" value="S-LAYER-LIKE PROTEIN"/>
    <property type="match status" value="1"/>
</dbReference>
<feature type="domain" description="PEGA" evidence="3">
    <location>
        <begin position="1494"/>
        <end position="1561"/>
    </location>
</feature>
<sequence length="2697" mass="294022">MPSVIEPEETLPPSSPPPKQVNTGSIVVKSEPPSAEIYLDGDNIGVTPAIITQILPGKYKLKIKTDGYYTWNQSVEVMANRESSLTAMLQGRDGSLMITSEPTNAEIFINGKIVGRTPETIQNVKPEKYKIKLKLDKYEIWNKEVKIEAEKKLSLTAKLISKYGSISLGSEPTKARIFLDGIQIGTTPARLQSIPHGTHLVEVKMEGFNIWKKSVNVESGKERLLTAILKRKTGSISINSKPENAGIYLNGKYIGETPHRIQSIIPGTHEIQLKMEDYDVWSETVNIEAGNENTISAMLQRSTGTLMIESDPENAIIFVDGKEIGTTPEIIISSAKGKHIIEVRMDGYDIWKENVHIEPGTEKSLTVTLQPKTGSLNINSKPSSASILLDGKETGTTPEKINGLKPGTYQVEAKINGYEDWCESVKVIADKENHITAVLRKLVSTFNVKSEPSNAMVIIDGTESGNTPAKITDLEPGKHIVEIRMKGYETWTESVEANVDKESSITAVLRKLTGSINIKSEPSNSIILFDGVESGNTPATITDLNPGTYNVELKKDGYEGWKEKVYIVQGKETSLTAALQSIPGSLSIYSEPSDATILIDGRKTGTTPLIITGPDPGNHLVEIRKEGFENWSESIKIVKTNQSSLKAVLQLKAGPVCIKSQPSIAEVLIDGKEVGTTPLIITDPSPGTYNVEIKKDGYENWNEDVMIEPGKETALTAVLQVQDGSIIINSSPTGAMIYINGEKTGKAPETIHNMSPGRHLVEARLAGHENWNESVEVTGGRESRLTATLKELTGTINIMSSPPDAIIILDGKEIGHTPMSLPGVNIGIHEVEIQKDGYLSWNKTIKIKAGEENTFNPKLIEIAATANINSKPSNAVIYIDGKEAGKTPAIITGMTTGDHLIEVKIDRYEVWSERVNINPGKEIDVTVELQIKPGKVSIDSTPSKALIFIDGKEIGTAPKTVEGRGVEQHQVELRIKGYKVWNQSINIEPGIETSVMADLEIKSGSVSITSEPTNAMILLDAKKAGYTPQTLTDIVPGKHIIEVRREGYDIWSKGVEVNSDKEIALSASLSKITGSISINSNQSEAVAYLDGENIGTTPCTMESVVIGTHQVEVRKEGYAEWRKVVYIKKGKEISLKAMLRSITASIDLESEPKGAMILLDGKEVGKTPEILTGIKTGMHNVEIRMDGYVSWMKMIKVKAGREYIFTKTLQVQNGSLNVTSRPSNARIFIFDKKAGKTPKTFNDLKPGNYAIEVKLDQYQTWSKNIEIEPGKETNLKALLQLKPGSIVIISEPSNAKILIDGDDSGTTPATIDDIEDGAHIVELKMEGYKIWSENVVITAGIQSNLTAVLQEMKGSININSEPTNATISVNGNISGSTPEHIRNIKPGTHHVEVIKEGLEVWSDYVEVKAGRKIELSITLQQTSCIVNIESTPSNATIFINNKEFGATPQTIKTLNPGQHKIEIQKAGFENWSEVVIVGSDKENTVTALLRQVTGSINIKSDPPQAEILIDDIESGTTPAIINDLSPETHKIDIKMDGYSVWSENLEVEANKVKQVDATLQQMTGSVNINSEPSGALMLIDGKKRGTTPEIITDIKPGKYLLEASLKGYEKWSEKIEVAADKENTVTALLRQITGSINIKSDPPQSEIFIDGIESGTTPAIINDLSPETHKIDIKMDGYSIWRENVEVVANEVKQVDAALQQITGSVSVNSEPSGASIIIDGKISGITPEIITDIKPGKYLLEASLKGYEKWSEKIEVAADKENTVTALLRQITGSINIKSDPPQSEIFIDGIESGTTPAVINDLSPETHKIDIKMDGYSVWSENVEVVANEVKQVDAALQQITGSVSVNSEPSGASIIIDGKISGTTPEIITDIKPGKYLLEVSLKGYEKWSEKIEVAADKENTVTALLRQITGSINIKSDPPQAEILIDDIESGTTPAVINDLSPETHKIDIKMDGYSVWSENVEVVANKVKQVDATLQQMTGSVNINSEPSGASIIIDGKISGITPEIITDIKPGKYLLEASLKGYEKWSEKIEVAADKENTVTALLRQVTGSINIKSDPPQAEILIDDIESGTTPAVINDLSPETHKIDIKMDGYSVWSENVEVVANKVKQVDATLQQMTGSVNINSVPSGASILIDGKKRGTTPEIITDIKPGKYLLETSLKGYEKWSEKIEVAADKENTVTALLRQVTGSINIKSDPPQAEIFIDGIESGTTPAVINDLSPETHKIDIKMDRYNAWSKNIVVVANKVKQINAVLRQMSGSVNINSEPSGALILINGKKYGTTPEIITDIKPGKYLIEVSMEGHEKWSDSVEVGAAEEIPLRALLQKSTGSISIKSTPAKSIIYIDGEEVGATPVTLSSISVGAHDILIKADGHEEWKKSVIIKKGKELSVNAILQLNVGSISIESYPENAIINLDGKEVGKAPKRLTDVIVGTHSVEVLLDGHISWKKTIKLKAGKEISLSADLKIVNKTEKPEEALAGIATEATLPANIITDIKEPEISTEKKKATVPEVKTEPKSNKKSPPPEKQIKLRSTYGKIDDSLIESLPFLKIREKNSNIFLCHSELKHCYEEKPIGDGDVVIDHTTSLMWCQSGSSEYFNLKKANKWLKKMNKNGYAGFKDWRLPTIEEASSLLEFETKNDSFIAPVFDNKQWGTWTGDKSDRGHAWIVTFVNGTITPGPVGSPATFVKPVRSL</sequence>
<feature type="domain" description="PEGA" evidence="3">
    <location>
        <begin position="2124"/>
        <end position="2191"/>
    </location>
</feature>
<feature type="domain" description="PEGA" evidence="3">
    <location>
        <begin position="1354"/>
        <end position="1422"/>
    </location>
</feature>
<feature type="region of interest" description="Disordered" evidence="1">
    <location>
        <begin position="1"/>
        <end position="23"/>
    </location>
</feature>
<accession>A0A286TV10</accession>
<feature type="domain" description="PEGA" evidence="3">
    <location>
        <begin position="867"/>
        <end position="931"/>
    </location>
</feature>
<feature type="domain" description="PEGA" evidence="3">
    <location>
        <begin position="374"/>
        <end position="441"/>
    </location>
</feature>
<evidence type="ECO:0000313" key="5">
    <source>
        <dbReference type="Proteomes" id="UP000218542"/>
    </source>
</evidence>
<feature type="domain" description="PEGA" evidence="3">
    <location>
        <begin position="445"/>
        <end position="511"/>
    </location>
</feature>
<feature type="domain" description="PEGA" evidence="3">
    <location>
        <begin position="1004"/>
        <end position="1071"/>
    </location>
</feature>
<proteinExistence type="predicted"/>
<feature type="domain" description="PEGA" evidence="3">
    <location>
        <begin position="1284"/>
        <end position="1351"/>
    </location>
</feature>
<evidence type="ECO:0000313" key="4">
    <source>
        <dbReference type="EMBL" id="GAX59732.1"/>
    </source>
</evidence>
<feature type="domain" description="PEGA" evidence="3">
    <location>
        <begin position="2404"/>
        <end position="2471"/>
    </location>
</feature>
<dbReference type="InterPro" id="IPR013229">
    <property type="entry name" value="PEGA"/>
</dbReference>
<feature type="domain" description="PEGA" evidence="3">
    <location>
        <begin position="794"/>
        <end position="859"/>
    </location>
</feature>
<protein>
    <recommendedName>
        <fullName evidence="6">PEGA domain-containing protein</fullName>
    </recommendedName>
</protein>
<dbReference type="EMBL" id="BAOS01000004">
    <property type="protein sequence ID" value="GAX59732.1"/>
    <property type="molecule type" value="Genomic_DNA"/>
</dbReference>
<feature type="domain" description="PEGA" evidence="3">
    <location>
        <begin position="1214"/>
        <end position="1280"/>
    </location>
</feature>
<dbReference type="PANTHER" id="PTHR36194:SF1">
    <property type="entry name" value="S-LAYER-LIKE PROTEIN"/>
    <property type="match status" value="1"/>
</dbReference>
<feature type="region of interest" description="Disordered" evidence="1">
    <location>
        <begin position="2506"/>
        <end position="2532"/>
    </location>
</feature>
<dbReference type="Proteomes" id="UP000218542">
    <property type="component" value="Unassembled WGS sequence"/>
</dbReference>
<feature type="domain" description="PEGA" evidence="3">
    <location>
        <begin position="1984"/>
        <end position="2051"/>
    </location>
</feature>
<feature type="domain" description="PEGA" evidence="3">
    <location>
        <begin position="1774"/>
        <end position="1841"/>
    </location>
</feature>
<feature type="domain" description="PEGA" evidence="3">
    <location>
        <begin position="304"/>
        <end position="372"/>
    </location>
</feature>
<evidence type="ECO:0008006" key="6">
    <source>
        <dbReference type="Google" id="ProtNLM"/>
    </source>
</evidence>
<evidence type="ECO:0000259" key="2">
    <source>
        <dbReference type="Pfam" id="PF07603"/>
    </source>
</evidence>
<feature type="domain" description="Lcl C-terminal" evidence="2">
    <location>
        <begin position="2583"/>
        <end position="2695"/>
    </location>
</feature>
<feature type="domain" description="PEGA" evidence="3">
    <location>
        <begin position="94"/>
        <end position="159"/>
    </location>
</feature>
<evidence type="ECO:0000259" key="3">
    <source>
        <dbReference type="Pfam" id="PF08308"/>
    </source>
</evidence>
<name>A0A286TV10_9BACT</name>
<feature type="domain" description="PEGA" evidence="3">
    <location>
        <begin position="514"/>
        <end position="580"/>
    </location>
</feature>
<feature type="domain" description="PEGA" evidence="3">
    <location>
        <begin position="1564"/>
        <end position="1631"/>
    </location>
</feature>
<keyword evidence="5" id="KW-1185">Reference proteome</keyword>
<feature type="domain" description="PEGA" evidence="3">
    <location>
        <begin position="584"/>
        <end position="650"/>
    </location>
</feature>
<dbReference type="InterPro" id="IPR011460">
    <property type="entry name" value="Lcl_C"/>
</dbReference>
<feature type="domain" description="PEGA" evidence="3">
    <location>
        <begin position="1425"/>
        <end position="1491"/>
    </location>
</feature>
<feature type="domain" description="PEGA" evidence="3">
    <location>
        <begin position="24"/>
        <end position="90"/>
    </location>
</feature>
<organism evidence="4 5">
    <name type="scientific">Candidatus Scalindua japonica</name>
    <dbReference type="NCBI Taxonomy" id="1284222"/>
    <lineage>
        <taxon>Bacteria</taxon>
        <taxon>Pseudomonadati</taxon>
        <taxon>Planctomycetota</taxon>
        <taxon>Candidatus Brocadiia</taxon>
        <taxon>Candidatus Brocadiales</taxon>
        <taxon>Candidatus Scalinduaceae</taxon>
        <taxon>Candidatus Scalindua</taxon>
    </lineage>
</organism>
<feature type="domain" description="PEGA" evidence="3">
    <location>
        <begin position="656"/>
        <end position="720"/>
    </location>
</feature>
<feature type="domain" description="PEGA" evidence="3">
    <location>
        <begin position="724"/>
        <end position="791"/>
    </location>
</feature>
<feature type="domain" description="PEGA" evidence="3">
    <location>
        <begin position="1145"/>
        <end position="1210"/>
    </location>
</feature>
<feature type="domain" description="PEGA" evidence="3">
    <location>
        <begin position="234"/>
        <end position="301"/>
    </location>
</feature>
<feature type="domain" description="PEGA" evidence="3">
    <location>
        <begin position="164"/>
        <end position="226"/>
    </location>
</feature>
<feature type="domain" description="PEGA" evidence="3">
    <location>
        <begin position="1704"/>
        <end position="1771"/>
    </location>
</feature>
<comment type="caution">
    <text evidence="4">The sequence shown here is derived from an EMBL/GenBank/DDBJ whole genome shotgun (WGS) entry which is preliminary data.</text>
</comment>
<feature type="domain" description="PEGA" evidence="3">
    <location>
        <begin position="1914"/>
        <end position="1981"/>
    </location>
</feature>
<gene>
    <name evidence="4" type="ORF">SCALIN_C04_0220</name>
</gene>
<feature type="domain" description="PEGA" evidence="3">
    <location>
        <begin position="2194"/>
        <end position="2261"/>
    </location>
</feature>
<dbReference type="Pfam" id="PF07603">
    <property type="entry name" value="Lcl_C"/>
    <property type="match status" value="1"/>
</dbReference>
<feature type="domain" description="PEGA" evidence="3">
    <location>
        <begin position="2334"/>
        <end position="2400"/>
    </location>
</feature>
<feature type="domain" description="PEGA" evidence="3">
    <location>
        <begin position="1634"/>
        <end position="1701"/>
    </location>
</feature>
<feature type="domain" description="PEGA" evidence="3">
    <location>
        <begin position="2054"/>
        <end position="2121"/>
    </location>
</feature>
<feature type="domain" description="PEGA" evidence="3">
    <location>
        <begin position="1074"/>
        <end position="1140"/>
    </location>
</feature>